<dbReference type="Proteomes" id="UP000823913">
    <property type="component" value="Unassembled WGS sequence"/>
</dbReference>
<feature type="transmembrane region" description="Helical" evidence="2">
    <location>
        <begin position="134"/>
        <end position="154"/>
    </location>
</feature>
<dbReference type="PANTHER" id="PTHR46558:SF11">
    <property type="entry name" value="HTH-TYPE TRANSCRIPTIONAL REGULATOR XRE"/>
    <property type="match status" value="1"/>
</dbReference>
<dbReference type="InterPro" id="IPR001387">
    <property type="entry name" value="Cro/C1-type_HTH"/>
</dbReference>
<evidence type="ECO:0000259" key="3">
    <source>
        <dbReference type="PROSITE" id="PS50943"/>
    </source>
</evidence>
<dbReference type="Gene3D" id="1.10.260.40">
    <property type="entry name" value="lambda repressor-like DNA-binding domains"/>
    <property type="match status" value="1"/>
</dbReference>
<dbReference type="SUPFAM" id="SSF47413">
    <property type="entry name" value="lambda repressor-like DNA-binding domains"/>
    <property type="match status" value="1"/>
</dbReference>
<evidence type="ECO:0000313" key="4">
    <source>
        <dbReference type="EMBL" id="HIR67114.1"/>
    </source>
</evidence>
<reference evidence="4" key="2">
    <citation type="journal article" date="2021" name="PeerJ">
        <title>Extensive microbial diversity within the chicken gut microbiome revealed by metagenomics and culture.</title>
        <authorList>
            <person name="Gilroy R."/>
            <person name="Ravi A."/>
            <person name="Getino M."/>
            <person name="Pursley I."/>
            <person name="Horton D.L."/>
            <person name="Alikhan N.F."/>
            <person name="Baker D."/>
            <person name="Gharbi K."/>
            <person name="Hall N."/>
            <person name="Watson M."/>
            <person name="Adriaenssens E.M."/>
            <person name="Foster-Nyarko E."/>
            <person name="Jarju S."/>
            <person name="Secka A."/>
            <person name="Antonio M."/>
            <person name="Oren A."/>
            <person name="Chaudhuri R.R."/>
            <person name="La Ragione R."/>
            <person name="Hildebrand F."/>
            <person name="Pallen M.J."/>
        </authorList>
    </citation>
    <scope>NUCLEOTIDE SEQUENCE</scope>
    <source>
        <strain evidence="4">ChiW16-3235</strain>
    </source>
</reference>
<name>A0A9D1J8W9_9FIRM</name>
<dbReference type="AlphaFoldDB" id="A0A9D1J8W9"/>
<dbReference type="PROSITE" id="PS50943">
    <property type="entry name" value="HTH_CROC1"/>
    <property type="match status" value="1"/>
</dbReference>
<dbReference type="Pfam" id="PF01381">
    <property type="entry name" value="HTH_3"/>
    <property type="match status" value="1"/>
</dbReference>
<feature type="domain" description="HTH cro/C1-type" evidence="3">
    <location>
        <begin position="9"/>
        <end position="63"/>
    </location>
</feature>
<dbReference type="PANTHER" id="PTHR46558">
    <property type="entry name" value="TRACRIPTIONAL REGULATORY PROTEIN-RELATED-RELATED"/>
    <property type="match status" value="1"/>
</dbReference>
<dbReference type="InterPro" id="IPR010982">
    <property type="entry name" value="Lambda_DNA-bd_dom_sf"/>
</dbReference>
<dbReference type="GO" id="GO:0003677">
    <property type="term" value="F:DNA binding"/>
    <property type="evidence" value="ECO:0007669"/>
    <property type="project" value="UniProtKB-KW"/>
</dbReference>
<feature type="transmembrane region" description="Helical" evidence="2">
    <location>
        <begin position="175"/>
        <end position="194"/>
    </location>
</feature>
<proteinExistence type="predicted"/>
<protein>
    <submittedName>
        <fullName evidence="4">Helix-turn-helix transcriptional regulator</fullName>
    </submittedName>
</protein>
<feature type="transmembrane region" description="Helical" evidence="2">
    <location>
        <begin position="206"/>
        <end position="229"/>
    </location>
</feature>
<dbReference type="SMART" id="SM00530">
    <property type="entry name" value="HTH_XRE"/>
    <property type="match status" value="1"/>
</dbReference>
<keyword evidence="2" id="KW-0812">Transmembrane</keyword>
<evidence type="ECO:0000256" key="2">
    <source>
        <dbReference type="SAM" id="Phobius"/>
    </source>
</evidence>
<accession>A0A9D1J8W9</accession>
<evidence type="ECO:0000313" key="5">
    <source>
        <dbReference type="Proteomes" id="UP000823913"/>
    </source>
</evidence>
<gene>
    <name evidence="4" type="ORF">IAB94_03575</name>
</gene>
<keyword evidence="2" id="KW-1133">Transmembrane helix</keyword>
<reference evidence="4" key="1">
    <citation type="submission" date="2020-10" db="EMBL/GenBank/DDBJ databases">
        <authorList>
            <person name="Gilroy R."/>
        </authorList>
    </citation>
    <scope>NUCLEOTIDE SEQUENCE</scope>
    <source>
        <strain evidence="4">ChiW16-3235</strain>
    </source>
</reference>
<dbReference type="EMBL" id="DVHK01000078">
    <property type="protein sequence ID" value="HIR67114.1"/>
    <property type="molecule type" value="Genomic_DNA"/>
</dbReference>
<dbReference type="CDD" id="cd00093">
    <property type="entry name" value="HTH_XRE"/>
    <property type="match status" value="1"/>
</dbReference>
<feature type="transmembrane region" description="Helical" evidence="2">
    <location>
        <begin position="92"/>
        <end position="114"/>
    </location>
</feature>
<keyword evidence="2" id="KW-0472">Membrane</keyword>
<sequence length="240" mass="26691">MKQPIGEFLATLRRANGFTQQEVADRLGISNRTLSAWERGTAMPDILLLPALADLYGVTIDEILRGERSSAEKPAIAQRSAQKIYKSKAARFSMWAFILSGMALVGLVLFYAGYYTDWNYLTYGNIEQFEWWLILLYLGAILCAVCLIVLFALWKYNDNMLDEDDAAPYRVAMKKCVAVGFIVTGIVSLGFTVYPVLRFSVTPSGYGLVISIISLVITVGLLVFGISLMRAVKKQKTVSD</sequence>
<keyword evidence="1" id="KW-0238">DNA-binding</keyword>
<evidence type="ECO:0000256" key="1">
    <source>
        <dbReference type="ARBA" id="ARBA00023125"/>
    </source>
</evidence>
<comment type="caution">
    <text evidence="4">The sequence shown here is derived from an EMBL/GenBank/DDBJ whole genome shotgun (WGS) entry which is preliminary data.</text>
</comment>
<organism evidence="4 5">
    <name type="scientific">Candidatus Coproplasma avicola</name>
    <dbReference type="NCBI Taxonomy" id="2840744"/>
    <lineage>
        <taxon>Bacteria</taxon>
        <taxon>Bacillati</taxon>
        <taxon>Bacillota</taxon>
        <taxon>Clostridia</taxon>
        <taxon>Eubacteriales</taxon>
        <taxon>Candidatus Coproplasma</taxon>
    </lineage>
</organism>